<evidence type="ECO:0000313" key="1">
    <source>
        <dbReference type="EMBL" id="CAK7901540.1"/>
    </source>
</evidence>
<name>A0ABP0E9S5_9ASCO</name>
<proteinExistence type="predicted"/>
<protein>
    <submittedName>
        <fullName evidence="1">Uncharacterized protein</fullName>
    </submittedName>
</protein>
<reference evidence="1 2" key="1">
    <citation type="submission" date="2024-01" db="EMBL/GenBank/DDBJ databases">
        <authorList>
            <consortium name="Genoscope - CEA"/>
            <person name="William W."/>
        </authorList>
    </citation>
    <scope>NUCLEOTIDE SEQUENCE [LARGE SCALE GENOMIC DNA]</scope>
    <source>
        <strain evidence="1 2">29B2s-10</strain>
    </source>
</reference>
<dbReference type="Proteomes" id="UP001497600">
    <property type="component" value="Chromosome C"/>
</dbReference>
<keyword evidence="2" id="KW-1185">Reference proteome</keyword>
<gene>
    <name evidence="1" type="ORF">CAAN4_C12464</name>
</gene>
<organism evidence="1 2">
    <name type="scientific">[Candida] anglica</name>
    <dbReference type="NCBI Taxonomy" id="148631"/>
    <lineage>
        <taxon>Eukaryota</taxon>
        <taxon>Fungi</taxon>
        <taxon>Dikarya</taxon>
        <taxon>Ascomycota</taxon>
        <taxon>Saccharomycotina</taxon>
        <taxon>Pichiomycetes</taxon>
        <taxon>Debaryomycetaceae</taxon>
        <taxon>Kurtzmaniella</taxon>
    </lineage>
</organism>
<accession>A0ABP0E9S5</accession>
<evidence type="ECO:0000313" key="2">
    <source>
        <dbReference type="Proteomes" id="UP001497600"/>
    </source>
</evidence>
<dbReference type="EMBL" id="OZ004255">
    <property type="protein sequence ID" value="CAK7901540.1"/>
    <property type="molecule type" value="Genomic_DNA"/>
</dbReference>
<sequence length="157" mass="17912">MENFESISSILKEFSIKKRSLKRINKSLSNNVWDQVKCITPKLNEIRYLTFSNGTSISFHDINCSSSHVSSSPQTPLVSDQYKSIPMSENLLITDQYSIIDIPSSVVIIPSKSNDNFSEEPFIELESSPKFPPDNQLQSWHRLQNLNSEPFTDINLD</sequence>